<proteinExistence type="predicted"/>
<sequence length="845" mass="96778">MLGNFKDLFMVLNIKELSKLSNLKNLDLNLNHLNITPSMEGCKSLTRLERLESVSLGELSFFRELKTLDLSNCGLQSLPLNGTIMSNLLHLYLDYNNFLFVDDIMRSMAAFSSLRFLSLDYSFNKGGILFANEVPDLPYLEVLALRNNDLNGTLPMEAFASFHHLKVLDLSYNNFVGSIPSTIKLLSSLEVISFDRNELNGSLPEDHGICELKNLHEMDISNNMFDGNLPECFNRLSSLKLFDISSNQFTGIVAPSLIANLTSLEFVDFSQNKFEGSFSFSLFSNHTKLKFFQFERDNEKFEVETEEPIGWIPLFQLKYLLLSNWNIKTSKGSVVPSFLLHQHELRTLDLAHNSLEGQFPNWLLKNNKKLNRLVLRNNSFEGVIRNALYKNASIRWLDMSKNHMKGDIGNNTNKDWHRTVLDISNNHFTGKIPNWMINMGLDVELVVRNNNLEGEFPCGTTSFSFLDISHNSFSGSIPSCLSLQNTKHLHLGYNKFTGMIPDAFRNLSQVLILDIGHNYLSGRIPKFIGELSNIRILNLRENNFRGSIPKKLCQLNNASFIDLSNNFLSGSIPRCLKDITGPKNLAFIQEPLINYDHPYLTYFTYGSVIQYTYNIRYSDLVETQDEAQFTTKSSSRTYKGNILDYISGLDLSCNKLTGEIPEELGMLTHILFLNLSHNRLTGPIPVSFSNLAKIESLDLSSNRLSGNVPSQLVKLTYLEVFNVSHNNLSGRLPEWKAQFATFTMESYEGNPLLCGLPLKNKCTTAPHVRDSSTNEGTHKWYDIDRASFYGSSGSTWFVFMLGFVAILYINPYWRRWWLDFVEECMYICYYFLYDFVRKLYMLFHE</sequence>
<name>A0ACB9FRH9_9ASTR</name>
<comment type="caution">
    <text evidence="1">The sequence shown here is derived from an EMBL/GenBank/DDBJ whole genome shotgun (WGS) entry which is preliminary data.</text>
</comment>
<dbReference type="Proteomes" id="UP001056120">
    <property type="component" value="Linkage Group LG16"/>
</dbReference>
<protein>
    <submittedName>
        <fullName evidence="1">Uncharacterized protein</fullName>
    </submittedName>
</protein>
<reference evidence="1 2" key="2">
    <citation type="journal article" date="2022" name="Mol. Ecol. Resour.">
        <title>The genomes of chicory, endive, great burdock and yacon provide insights into Asteraceae paleo-polyploidization history and plant inulin production.</title>
        <authorList>
            <person name="Fan W."/>
            <person name="Wang S."/>
            <person name="Wang H."/>
            <person name="Wang A."/>
            <person name="Jiang F."/>
            <person name="Liu H."/>
            <person name="Zhao H."/>
            <person name="Xu D."/>
            <person name="Zhang Y."/>
        </authorList>
    </citation>
    <scope>NUCLEOTIDE SEQUENCE [LARGE SCALE GENOMIC DNA]</scope>
    <source>
        <strain evidence="2">cv. Yunnan</strain>
        <tissue evidence="1">Leaves</tissue>
    </source>
</reference>
<dbReference type="EMBL" id="CM042033">
    <property type="protein sequence ID" value="KAI3773425.1"/>
    <property type="molecule type" value="Genomic_DNA"/>
</dbReference>
<keyword evidence="2" id="KW-1185">Reference proteome</keyword>
<evidence type="ECO:0000313" key="1">
    <source>
        <dbReference type="EMBL" id="KAI3773425.1"/>
    </source>
</evidence>
<reference evidence="2" key="1">
    <citation type="journal article" date="2022" name="Mol. Ecol. Resour.">
        <title>The genomes of chicory, endive, great burdock and yacon provide insights into Asteraceae palaeo-polyploidization history and plant inulin production.</title>
        <authorList>
            <person name="Fan W."/>
            <person name="Wang S."/>
            <person name="Wang H."/>
            <person name="Wang A."/>
            <person name="Jiang F."/>
            <person name="Liu H."/>
            <person name="Zhao H."/>
            <person name="Xu D."/>
            <person name="Zhang Y."/>
        </authorList>
    </citation>
    <scope>NUCLEOTIDE SEQUENCE [LARGE SCALE GENOMIC DNA]</scope>
    <source>
        <strain evidence="2">cv. Yunnan</strain>
    </source>
</reference>
<accession>A0ACB9FRH9</accession>
<evidence type="ECO:0000313" key="2">
    <source>
        <dbReference type="Proteomes" id="UP001056120"/>
    </source>
</evidence>
<gene>
    <name evidence="1" type="ORF">L1987_47952</name>
</gene>
<organism evidence="1 2">
    <name type="scientific">Smallanthus sonchifolius</name>
    <dbReference type="NCBI Taxonomy" id="185202"/>
    <lineage>
        <taxon>Eukaryota</taxon>
        <taxon>Viridiplantae</taxon>
        <taxon>Streptophyta</taxon>
        <taxon>Embryophyta</taxon>
        <taxon>Tracheophyta</taxon>
        <taxon>Spermatophyta</taxon>
        <taxon>Magnoliopsida</taxon>
        <taxon>eudicotyledons</taxon>
        <taxon>Gunneridae</taxon>
        <taxon>Pentapetalae</taxon>
        <taxon>asterids</taxon>
        <taxon>campanulids</taxon>
        <taxon>Asterales</taxon>
        <taxon>Asteraceae</taxon>
        <taxon>Asteroideae</taxon>
        <taxon>Heliantheae alliance</taxon>
        <taxon>Millerieae</taxon>
        <taxon>Smallanthus</taxon>
    </lineage>
</organism>